<proteinExistence type="predicted"/>
<reference evidence="2" key="1">
    <citation type="journal article" date="2019" name="Int. J. Syst. Evol. Microbiol.">
        <title>The Global Catalogue of Microorganisms (GCM) 10K type strain sequencing project: providing services to taxonomists for standard genome sequencing and annotation.</title>
        <authorList>
            <consortium name="The Broad Institute Genomics Platform"/>
            <consortium name="The Broad Institute Genome Sequencing Center for Infectious Disease"/>
            <person name="Wu L."/>
            <person name="Ma J."/>
        </authorList>
    </citation>
    <scope>NUCLEOTIDE SEQUENCE [LARGE SCALE GENOMIC DNA]</scope>
    <source>
        <strain evidence="2">JCM 3272</strain>
    </source>
</reference>
<organism evidence="1 2">
    <name type="scientific">Dactylosporangium salmoneum</name>
    <dbReference type="NCBI Taxonomy" id="53361"/>
    <lineage>
        <taxon>Bacteria</taxon>
        <taxon>Bacillati</taxon>
        <taxon>Actinomycetota</taxon>
        <taxon>Actinomycetes</taxon>
        <taxon>Micromonosporales</taxon>
        <taxon>Micromonosporaceae</taxon>
        <taxon>Dactylosporangium</taxon>
    </lineage>
</organism>
<evidence type="ECO:0000313" key="1">
    <source>
        <dbReference type="EMBL" id="GAA2345691.1"/>
    </source>
</evidence>
<dbReference type="InterPro" id="IPR025968">
    <property type="entry name" value="YwqJ_deaminase"/>
</dbReference>
<evidence type="ECO:0008006" key="3">
    <source>
        <dbReference type="Google" id="ProtNLM"/>
    </source>
</evidence>
<keyword evidence="2" id="KW-1185">Reference proteome</keyword>
<dbReference type="EMBL" id="BAAARV010000025">
    <property type="protein sequence ID" value="GAA2345691.1"/>
    <property type="molecule type" value="Genomic_DNA"/>
</dbReference>
<dbReference type="RefSeq" id="WP_344613170.1">
    <property type="nucleotide sequence ID" value="NZ_BAAARV010000025.1"/>
</dbReference>
<dbReference type="Pfam" id="PF14431">
    <property type="entry name" value="YwqJ-deaminase"/>
    <property type="match status" value="1"/>
</dbReference>
<name>A0ABN3G799_9ACTN</name>
<sequence length="127" mass="14003">MSRKLPMTAGALLVGDGIFQHTSVRGDTAPELHSLIRRFLHELPVESRERFAGSCAETVLVSDRLHEAERRMGAPLTPSAARAELWGARVSVVHIREEGDPMHGRPARPCRTCAALLDWLGIEVSEQ</sequence>
<gene>
    <name evidence="1" type="ORF">GCM10010170_032060</name>
</gene>
<comment type="caution">
    <text evidence="1">The sequence shown here is derived from an EMBL/GenBank/DDBJ whole genome shotgun (WGS) entry which is preliminary data.</text>
</comment>
<protein>
    <recommendedName>
        <fullName evidence="3">YwqJ-like deaminase</fullName>
    </recommendedName>
</protein>
<evidence type="ECO:0000313" key="2">
    <source>
        <dbReference type="Proteomes" id="UP001501444"/>
    </source>
</evidence>
<accession>A0ABN3G799</accession>
<dbReference type="Proteomes" id="UP001501444">
    <property type="component" value="Unassembled WGS sequence"/>
</dbReference>